<dbReference type="Proteomes" id="UP000612746">
    <property type="component" value="Unassembled WGS sequence"/>
</dbReference>
<dbReference type="AlphaFoldDB" id="A0A8H7UMA3"/>
<dbReference type="OrthoDB" id="1654884at2759"/>
<dbReference type="GO" id="GO:1990904">
    <property type="term" value="C:ribonucleoprotein complex"/>
    <property type="evidence" value="ECO:0007669"/>
    <property type="project" value="UniProtKB-KW"/>
</dbReference>
<evidence type="ECO:0008006" key="7">
    <source>
        <dbReference type="Google" id="ProtNLM"/>
    </source>
</evidence>
<dbReference type="GO" id="GO:0006412">
    <property type="term" value="P:translation"/>
    <property type="evidence" value="ECO:0007669"/>
    <property type="project" value="InterPro"/>
</dbReference>
<dbReference type="InterPro" id="IPR036967">
    <property type="entry name" value="Ribosomal_uS11_sf"/>
</dbReference>
<gene>
    <name evidence="5" type="ORF">INT44_001188</name>
</gene>
<keyword evidence="6" id="KW-1185">Reference proteome</keyword>
<proteinExistence type="inferred from homology"/>
<evidence type="ECO:0000313" key="6">
    <source>
        <dbReference type="Proteomes" id="UP000612746"/>
    </source>
</evidence>
<dbReference type="Gene3D" id="3.30.420.80">
    <property type="entry name" value="Ribosomal protein S11"/>
    <property type="match status" value="1"/>
</dbReference>
<keyword evidence="2" id="KW-0689">Ribosomal protein</keyword>
<feature type="compositionally biased region" description="Basic and acidic residues" evidence="4">
    <location>
        <begin position="51"/>
        <end position="64"/>
    </location>
</feature>
<reference evidence="5" key="1">
    <citation type="submission" date="2020-12" db="EMBL/GenBank/DDBJ databases">
        <title>Metabolic potential, ecology and presence of endohyphal bacteria is reflected in genomic diversity of Mucoromycotina.</title>
        <authorList>
            <person name="Muszewska A."/>
            <person name="Okrasinska A."/>
            <person name="Steczkiewicz K."/>
            <person name="Drgas O."/>
            <person name="Orlowska M."/>
            <person name="Perlinska-Lenart U."/>
            <person name="Aleksandrzak-Piekarczyk T."/>
            <person name="Szatraj K."/>
            <person name="Zielenkiewicz U."/>
            <person name="Pilsyk S."/>
            <person name="Malc E."/>
            <person name="Mieczkowski P."/>
            <person name="Kruszewska J.S."/>
            <person name="Biernat P."/>
            <person name="Pawlowska J."/>
        </authorList>
    </citation>
    <scope>NUCLEOTIDE SEQUENCE</scope>
    <source>
        <strain evidence="5">WA0000051536</strain>
    </source>
</reference>
<evidence type="ECO:0000256" key="3">
    <source>
        <dbReference type="ARBA" id="ARBA00023274"/>
    </source>
</evidence>
<dbReference type="SUPFAM" id="SSF53137">
    <property type="entry name" value="Translational machinery components"/>
    <property type="match status" value="1"/>
</dbReference>
<dbReference type="PANTHER" id="PTHR11759">
    <property type="entry name" value="40S RIBOSOMAL PROTEIN S14/30S RIBOSOMAL PROTEIN S11"/>
    <property type="match status" value="1"/>
</dbReference>
<dbReference type="EMBL" id="JAEPRA010000002">
    <property type="protein sequence ID" value="KAG2188435.1"/>
    <property type="molecule type" value="Genomic_DNA"/>
</dbReference>
<sequence length="215" mass="23129">MWSLARAASSCYKSSNITPALNGFRQTRWASNDSTGNTLSSLQDILADAKSAKPESPLGDRFDYITKPGSSAQQTESDKPEFDMSGVAAYLQSTSYLGDGPYRLHINATFNNTILTLTSPKGQVLASTSGGTAGFKKAARSGYEAAHQATLQLIAKMQEKNLQIVNYHIIFKGFGPGRDAAFKAFVATYGNSCKQLTDATPVPFGGCRPKKARRL</sequence>
<protein>
    <recommendedName>
        <fullName evidence="7">Translational machinery component</fullName>
    </recommendedName>
</protein>
<dbReference type="InterPro" id="IPR001971">
    <property type="entry name" value="Ribosomal_uS11"/>
</dbReference>
<keyword evidence="3" id="KW-0687">Ribonucleoprotein</keyword>
<comment type="similarity">
    <text evidence="1">Belongs to the universal ribosomal protein uS11 family.</text>
</comment>
<accession>A0A8H7UMA3</accession>
<feature type="region of interest" description="Disordered" evidence="4">
    <location>
        <begin position="51"/>
        <end position="81"/>
    </location>
</feature>
<evidence type="ECO:0000313" key="5">
    <source>
        <dbReference type="EMBL" id="KAG2188435.1"/>
    </source>
</evidence>
<evidence type="ECO:0000256" key="2">
    <source>
        <dbReference type="ARBA" id="ARBA00022980"/>
    </source>
</evidence>
<evidence type="ECO:0000256" key="4">
    <source>
        <dbReference type="SAM" id="MobiDB-lite"/>
    </source>
</evidence>
<dbReference type="GO" id="GO:0003735">
    <property type="term" value="F:structural constituent of ribosome"/>
    <property type="evidence" value="ECO:0007669"/>
    <property type="project" value="InterPro"/>
</dbReference>
<comment type="caution">
    <text evidence="5">The sequence shown here is derived from an EMBL/GenBank/DDBJ whole genome shotgun (WGS) entry which is preliminary data.</text>
</comment>
<organism evidence="5 6">
    <name type="scientific">Umbelopsis vinacea</name>
    <dbReference type="NCBI Taxonomy" id="44442"/>
    <lineage>
        <taxon>Eukaryota</taxon>
        <taxon>Fungi</taxon>
        <taxon>Fungi incertae sedis</taxon>
        <taxon>Mucoromycota</taxon>
        <taxon>Mucoromycotina</taxon>
        <taxon>Umbelopsidomycetes</taxon>
        <taxon>Umbelopsidales</taxon>
        <taxon>Umbelopsidaceae</taxon>
        <taxon>Umbelopsis</taxon>
    </lineage>
</organism>
<dbReference type="HAMAP" id="MF_01310">
    <property type="entry name" value="Ribosomal_uS11"/>
    <property type="match status" value="1"/>
</dbReference>
<dbReference type="GO" id="GO:0005840">
    <property type="term" value="C:ribosome"/>
    <property type="evidence" value="ECO:0007669"/>
    <property type="project" value="UniProtKB-KW"/>
</dbReference>
<dbReference type="Pfam" id="PF00411">
    <property type="entry name" value="Ribosomal_S11"/>
    <property type="match status" value="1"/>
</dbReference>
<evidence type="ECO:0000256" key="1">
    <source>
        <dbReference type="ARBA" id="ARBA00006194"/>
    </source>
</evidence>
<name>A0A8H7UMA3_9FUNG</name>